<dbReference type="KEGG" id="fvr:FVEG_15669"/>
<dbReference type="AlphaFoldDB" id="W7MAD2"/>
<reference evidence="1 2" key="1">
    <citation type="journal article" date="2010" name="Nature">
        <title>Comparative genomics reveals mobile pathogenicity chromosomes in Fusarium.</title>
        <authorList>
            <person name="Ma L.J."/>
            <person name="van der Does H.C."/>
            <person name="Borkovich K.A."/>
            <person name="Coleman J.J."/>
            <person name="Daboussi M.J."/>
            <person name="Di Pietro A."/>
            <person name="Dufresne M."/>
            <person name="Freitag M."/>
            <person name="Grabherr M."/>
            <person name="Henrissat B."/>
            <person name="Houterman P.M."/>
            <person name="Kang S."/>
            <person name="Shim W.B."/>
            <person name="Woloshuk C."/>
            <person name="Xie X."/>
            <person name="Xu J.R."/>
            <person name="Antoniw J."/>
            <person name="Baker S.E."/>
            <person name="Bluhm B.H."/>
            <person name="Breakspear A."/>
            <person name="Brown D.W."/>
            <person name="Butchko R.A."/>
            <person name="Chapman S."/>
            <person name="Coulson R."/>
            <person name="Coutinho P.M."/>
            <person name="Danchin E.G."/>
            <person name="Diener A."/>
            <person name="Gale L.R."/>
            <person name="Gardiner D.M."/>
            <person name="Goff S."/>
            <person name="Hammond-Kosack K.E."/>
            <person name="Hilburn K."/>
            <person name="Hua-Van A."/>
            <person name="Jonkers W."/>
            <person name="Kazan K."/>
            <person name="Kodira C.D."/>
            <person name="Koehrsen M."/>
            <person name="Kumar L."/>
            <person name="Lee Y.H."/>
            <person name="Li L."/>
            <person name="Manners J.M."/>
            <person name="Miranda-Saavedra D."/>
            <person name="Mukherjee M."/>
            <person name="Park G."/>
            <person name="Park J."/>
            <person name="Park S.Y."/>
            <person name="Proctor R.H."/>
            <person name="Regev A."/>
            <person name="Ruiz-Roldan M.C."/>
            <person name="Sain D."/>
            <person name="Sakthikumar S."/>
            <person name="Sykes S."/>
            <person name="Schwartz D.C."/>
            <person name="Turgeon B.G."/>
            <person name="Wapinski I."/>
            <person name="Yoder O."/>
            <person name="Young S."/>
            <person name="Zeng Q."/>
            <person name="Zhou S."/>
            <person name="Galagan J."/>
            <person name="Cuomo C.A."/>
            <person name="Kistler H.C."/>
            <person name="Rep M."/>
        </authorList>
    </citation>
    <scope>NUCLEOTIDE SEQUENCE [LARGE SCALE GENOMIC DNA]</scope>
    <source>
        <strain evidence="2">M3125 / FGSC 7600</strain>
    </source>
</reference>
<proteinExistence type="predicted"/>
<dbReference type="RefSeq" id="XP_018750721.1">
    <property type="nucleotide sequence ID" value="XM_018904859.1"/>
</dbReference>
<protein>
    <submittedName>
        <fullName evidence="1">Uncharacterized protein</fullName>
    </submittedName>
</protein>
<evidence type="ECO:0000313" key="1">
    <source>
        <dbReference type="EMBL" id="EWG44530.1"/>
    </source>
</evidence>
<keyword evidence="2" id="KW-1185">Reference proteome</keyword>
<organism evidence="1 2">
    <name type="scientific">Gibberella moniliformis (strain M3125 / FGSC 7600)</name>
    <name type="common">Maize ear and stalk rot fungus</name>
    <name type="synonym">Fusarium verticillioides</name>
    <dbReference type="NCBI Taxonomy" id="334819"/>
    <lineage>
        <taxon>Eukaryota</taxon>
        <taxon>Fungi</taxon>
        <taxon>Dikarya</taxon>
        <taxon>Ascomycota</taxon>
        <taxon>Pezizomycotina</taxon>
        <taxon>Sordariomycetes</taxon>
        <taxon>Hypocreomycetidae</taxon>
        <taxon>Hypocreales</taxon>
        <taxon>Nectriaceae</taxon>
        <taxon>Fusarium</taxon>
        <taxon>Fusarium fujikuroi species complex</taxon>
    </lineage>
</organism>
<dbReference type="Proteomes" id="UP000009096">
    <property type="component" value="Chromosome 3"/>
</dbReference>
<dbReference type="VEuPathDB" id="FungiDB:FVEG_15669"/>
<name>W7MAD2_GIBM7</name>
<evidence type="ECO:0000313" key="2">
    <source>
        <dbReference type="Proteomes" id="UP000009096"/>
    </source>
</evidence>
<dbReference type="GeneID" id="30072545"/>
<dbReference type="EMBL" id="DS022247">
    <property type="protein sequence ID" value="EWG44530.1"/>
    <property type="molecule type" value="Genomic_DNA"/>
</dbReference>
<accession>W7MAD2</accession>
<sequence>MSLHARLRQGYDKVLSNCGATSTVISRAYFACIIYILVLTRGSAELTRQYCVSATAAEISNIIVARTLSAGIHYVSLRSSMEARRLKSSGLQMSVHNLALGGSQKFRDIATFAERNERCCSEVLSKGGPSPHQKFKLPALRYATIVLRGRIPKKQRSRRHKALWSANAS</sequence>
<gene>
    <name evidence="1" type="ORF">FVEG_15669</name>
</gene>